<dbReference type="AlphaFoldDB" id="A0AAE0ZAR5"/>
<keyword evidence="3" id="KW-1185">Reference proteome</keyword>
<sequence length="307" mass="34787">MHRKIFGTEKSRSISRRMDIVEAAETNLGKFVPLHLFKFNGDQRLQSNFRQLIEHDYGKGIVKHEFGLCQSCGLPIASTSQIRMKPSRRKTSKVLKLLAKEKSGAVFGKYNNFVLQRYKESCTQLNIRCSNCHSLNMQDLISNEAKQEIKDRILPEAHDAVMSEKLTPSQKKKRRKKKKGRNEEENHSGLILPNLLKIPPMDQDGKQKKQNPQLDLDSGLKLNQSKCDNGTPIKKSKQNCTGQNSKSVKSYPSGTKQTTLPHKKQRSSGTPTSIKKHALNQKDLKQFLQQGQSSTKRASLTDFLSSL</sequence>
<evidence type="ECO:0000256" key="1">
    <source>
        <dbReference type="SAM" id="MobiDB-lite"/>
    </source>
</evidence>
<evidence type="ECO:0000313" key="3">
    <source>
        <dbReference type="Proteomes" id="UP001283361"/>
    </source>
</evidence>
<dbReference type="InterPro" id="IPR029779">
    <property type="entry name" value="Rmp24-like"/>
</dbReference>
<accession>A0AAE0ZAR5</accession>
<organism evidence="2 3">
    <name type="scientific">Elysia crispata</name>
    <name type="common">lettuce slug</name>
    <dbReference type="NCBI Taxonomy" id="231223"/>
    <lineage>
        <taxon>Eukaryota</taxon>
        <taxon>Metazoa</taxon>
        <taxon>Spiralia</taxon>
        <taxon>Lophotrochozoa</taxon>
        <taxon>Mollusca</taxon>
        <taxon>Gastropoda</taxon>
        <taxon>Heterobranchia</taxon>
        <taxon>Euthyneura</taxon>
        <taxon>Panpulmonata</taxon>
        <taxon>Sacoglossa</taxon>
        <taxon>Placobranchoidea</taxon>
        <taxon>Plakobranchidae</taxon>
        <taxon>Elysia</taxon>
    </lineage>
</organism>
<protein>
    <submittedName>
        <fullName evidence="2">Uncharacterized protein</fullName>
    </submittedName>
</protein>
<proteinExistence type="predicted"/>
<reference evidence="2" key="1">
    <citation type="journal article" date="2023" name="G3 (Bethesda)">
        <title>A reference genome for the long-term kleptoplast-retaining sea slug Elysia crispata morphotype clarki.</title>
        <authorList>
            <person name="Eastman K.E."/>
            <person name="Pendleton A.L."/>
            <person name="Shaikh M.A."/>
            <person name="Suttiyut T."/>
            <person name="Ogas R."/>
            <person name="Tomko P."/>
            <person name="Gavelis G."/>
            <person name="Widhalm J.R."/>
            <person name="Wisecaver J.H."/>
        </authorList>
    </citation>
    <scope>NUCLEOTIDE SEQUENCE</scope>
    <source>
        <strain evidence="2">ECLA1</strain>
    </source>
</reference>
<feature type="compositionally biased region" description="Basic residues" evidence="1">
    <location>
        <begin position="170"/>
        <end position="180"/>
    </location>
</feature>
<dbReference type="Proteomes" id="UP001283361">
    <property type="component" value="Unassembled WGS sequence"/>
</dbReference>
<dbReference type="EMBL" id="JAWDGP010004277">
    <property type="protein sequence ID" value="KAK3765745.1"/>
    <property type="molecule type" value="Genomic_DNA"/>
</dbReference>
<dbReference type="Pfam" id="PF15719">
    <property type="entry name" value="Rmp24-like"/>
    <property type="match status" value="1"/>
</dbReference>
<feature type="compositionally biased region" description="Polar residues" evidence="1">
    <location>
        <begin position="287"/>
        <end position="307"/>
    </location>
</feature>
<evidence type="ECO:0000313" key="2">
    <source>
        <dbReference type="EMBL" id="KAK3765745.1"/>
    </source>
</evidence>
<name>A0AAE0ZAR5_9GAST</name>
<comment type="caution">
    <text evidence="2">The sequence shown here is derived from an EMBL/GenBank/DDBJ whole genome shotgun (WGS) entry which is preliminary data.</text>
</comment>
<feature type="compositionally biased region" description="Polar residues" evidence="1">
    <location>
        <begin position="238"/>
        <end position="260"/>
    </location>
</feature>
<gene>
    <name evidence="2" type="ORF">RRG08_026216</name>
</gene>
<feature type="region of interest" description="Disordered" evidence="1">
    <location>
        <begin position="154"/>
        <end position="307"/>
    </location>
</feature>